<gene>
    <name evidence="2" type="ORF">EK398_06120</name>
</gene>
<reference evidence="2 3" key="1">
    <citation type="submission" date="2018-12" db="EMBL/GenBank/DDBJ databases">
        <title>A novel vanA-carrying plasmid in a clinical isolate of Enterococcus avium.</title>
        <authorList>
            <person name="Bernasconi O.J."/>
            <person name="Luzzaro F."/>
            <person name="Endimiani A."/>
        </authorList>
    </citation>
    <scope>NUCLEOTIDE SEQUENCE [LARGE SCALE GENOMIC DNA]</scope>
    <source>
        <strain evidence="2 3">LC0559/18</strain>
    </source>
</reference>
<dbReference type="PANTHER" id="PTHR31131">
    <property type="entry name" value="CHROMOSOME 1, WHOLE GENOME SHOTGUN SEQUENCE"/>
    <property type="match status" value="1"/>
</dbReference>
<feature type="domain" description="CASTOR ACT" evidence="1">
    <location>
        <begin position="54"/>
        <end position="115"/>
    </location>
</feature>
<dbReference type="SUPFAM" id="SSF55021">
    <property type="entry name" value="ACT-like"/>
    <property type="match status" value="2"/>
</dbReference>
<dbReference type="Proteomes" id="UP000288388">
    <property type="component" value="Unassembled WGS sequence"/>
</dbReference>
<organism evidence="2 3">
    <name type="scientific">Enterococcus avium</name>
    <name type="common">Streptococcus avium</name>
    <dbReference type="NCBI Taxonomy" id="33945"/>
    <lineage>
        <taxon>Bacteria</taxon>
        <taxon>Bacillati</taxon>
        <taxon>Bacillota</taxon>
        <taxon>Bacilli</taxon>
        <taxon>Lactobacillales</taxon>
        <taxon>Enterococcaceae</taxon>
        <taxon>Enterococcus</taxon>
    </lineage>
</organism>
<accession>A0A437ULJ4</accession>
<dbReference type="InterPro" id="IPR051719">
    <property type="entry name" value="CASTOR_mTORC1"/>
</dbReference>
<sequence>MNLVTLPQELSVYQVADLKEIDFTQQPLFISVTEEEISVISATANVPTNTINREDSWKAFKIEGVLDFSLVGILAKIAALLAEKEISIFAVSTYNTDYVLIKTDKFDASITALREGGYTVA</sequence>
<dbReference type="AlphaFoldDB" id="A0A437ULJ4"/>
<dbReference type="PANTHER" id="PTHR31131:SF6">
    <property type="entry name" value="CASTOR ACT DOMAIN-CONTAINING PROTEIN"/>
    <property type="match status" value="1"/>
</dbReference>
<protein>
    <submittedName>
        <fullName evidence="2">ACT domain-containing protein</fullName>
    </submittedName>
</protein>
<evidence type="ECO:0000313" key="2">
    <source>
        <dbReference type="EMBL" id="RVU94458.1"/>
    </source>
</evidence>
<dbReference type="InterPro" id="IPR045865">
    <property type="entry name" value="ACT-like_dom_sf"/>
</dbReference>
<evidence type="ECO:0000313" key="3">
    <source>
        <dbReference type="Proteomes" id="UP000288388"/>
    </source>
</evidence>
<dbReference type="Gene3D" id="3.30.2130.10">
    <property type="entry name" value="VC0802-like"/>
    <property type="match status" value="1"/>
</dbReference>
<dbReference type="RefSeq" id="WP_127978577.1">
    <property type="nucleotide sequence ID" value="NZ_RYZS01000001.1"/>
</dbReference>
<dbReference type="PIRSF" id="PIRSF008459">
    <property type="entry name" value="UCP008459"/>
    <property type="match status" value="1"/>
</dbReference>
<dbReference type="Pfam" id="PF13840">
    <property type="entry name" value="ACT_7"/>
    <property type="match status" value="1"/>
</dbReference>
<comment type="caution">
    <text evidence="2">The sequence shown here is derived from an EMBL/GenBank/DDBJ whole genome shotgun (WGS) entry which is preliminary data.</text>
</comment>
<name>A0A437ULJ4_ENTAV</name>
<dbReference type="InterPro" id="IPR027795">
    <property type="entry name" value="CASTOR_ACT_dom"/>
</dbReference>
<dbReference type="EMBL" id="RYZS01000001">
    <property type="protein sequence ID" value="RVU94458.1"/>
    <property type="molecule type" value="Genomic_DNA"/>
</dbReference>
<dbReference type="InterPro" id="IPR016540">
    <property type="entry name" value="UCP008459"/>
</dbReference>
<proteinExistence type="predicted"/>
<evidence type="ECO:0000259" key="1">
    <source>
        <dbReference type="Pfam" id="PF13840"/>
    </source>
</evidence>